<name>A0A6B3M0G6_9BACT</name>
<evidence type="ECO:0000313" key="2">
    <source>
        <dbReference type="EMBL" id="NEM99430.1"/>
    </source>
</evidence>
<sequence>MEIIFRERQRFKQIWLWVVIFGVSGIFWAGFVYQVILGGQFGNRPVPDVMLTIMTGLVGVGLPLFFYRMSLVTEVVPGELRARFWPFLIKPVTIVLHELRNYEKVTYNPIREYGGWGIRGSMKGNAYNVYGNEGVKLYFYNQKPLLIGSQKADDLFNAITLAKQQKG</sequence>
<dbReference type="InterPro" id="IPR046139">
    <property type="entry name" value="DUF6141"/>
</dbReference>
<dbReference type="RefSeq" id="WP_163916582.1">
    <property type="nucleotide sequence ID" value="NZ_JAAGWD010000009.1"/>
</dbReference>
<keyword evidence="1" id="KW-1133">Transmembrane helix</keyword>
<dbReference type="AlphaFoldDB" id="A0A6B3M0G6"/>
<keyword evidence="3" id="KW-1185">Reference proteome</keyword>
<keyword evidence="1" id="KW-0472">Membrane</keyword>
<protein>
    <recommendedName>
        <fullName evidence="4">Bacterial Pleckstrin homology domain-containing protein</fullName>
    </recommendedName>
</protein>
<comment type="caution">
    <text evidence="2">The sequence shown here is derived from an EMBL/GenBank/DDBJ whole genome shotgun (WGS) entry which is preliminary data.</text>
</comment>
<gene>
    <name evidence="2" type="ORF">GXP69_17150</name>
</gene>
<evidence type="ECO:0000256" key="1">
    <source>
        <dbReference type="SAM" id="Phobius"/>
    </source>
</evidence>
<evidence type="ECO:0008006" key="4">
    <source>
        <dbReference type="Google" id="ProtNLM"/>
    </source>
</evidence>
<keyword evidence="1" id="KW-0812">Transmembrane</keyword>
<feature type="transmembrane region" description="Helical" evidence="1">
    <location>
        <begin position="14"/>
        <end position="37"/>
    </location>
</feature>
<reference evidence="2 3" key="1">
    <citation type="submission" date="2020-02" db="EMBL/GenBank/DDBJ databases">
        <authorList>
            <person name="Kim M.K."/>
        </authorList>
    </citation>
    <scope>NUCLEOTIDE SEQUENCE [LARGE SCALE GENOMIC DNA]</scope>
    <source>
        <strain evidence="2 3">BT327</strain>
    </source>
</reference>
<evidence type="ECO:0000313" key="3">
    <source>
        <dbReference type="Proteomes" id="UP000474777"/>
    </source>
</evidence>
<accession>A0A6B3M0G6</accession>
<dbReference type="Proteomes" id="UP000474777">
    <property type="component" value="Unassembled WGS sequence"/>
</dbReference>
<dbReference type="EMBL" id="JAAGWD010000009">
    <property type="protein sequence ID" value="NEM99430.1"/>
    <property type="molecule type" value="Genomic_DNA"/>
</dbReference>
<feature type="transmembrane region" description="Helical" evidence="1">
    <location>
        <begin position="49"/>
        <end position="67"/>
    </location>
</feature>
<dbReference type="Pfam" id="PF19638">
    <property type="entry name" value="DUF6141"/>
    <property type="match status" value="1"/>
</dbReference>
<organism evidence="2 3">
    <name type="scientific">Pontibacter burrus</name>
    <dbReference type="NCBI Taxonomy" id="2704466"/>
    <lineage>
        <taxon>Bacteria</taxon>
        <taxon>Pseudomonadati</taxon>
        <taxon>Bacteroidota</taxon>
        <taxon>Cytophagia</taxon>
        <taxon>Cytophagales</taxon>
        <taxon>Hymenobacteraceae</taxon>
        <taxon>Pontibacter</taxon>
    </lineage>
</organism>
<proteinExistence type="predicted"/>